<dbReference type="Pfam" id="PF25973">
    <property type="entry name" value="BSH_CzcB"/>
    <property type="match status" value="1"/>
</dbReference>
<name>E0XPA9_9BACT</name>
<comment type="similarity">
    <text evidence="1">Belongs to the membrane fusion protein (MFP) (TC 8.A.1) family.</text>
</comment>
<dbReference type="InterPro" id="IPR006143">
    <property type="entry name" value="RND_pump_MFP"/>
</dbReference>
<evidence type="ECO:0000256" key="1">
    <source>
        <dbReference type="ARBA" id="ARBA00009477"/>
    </source>
</evidence>
<dbReference type="AlphaFoldDB" id="E0XPA9"/>
<dbReference type="GO" id="GO:1990281">
    <property type="term" value="C:efflux pump complex"/>
    <property type="evidence" value="ECO:0007669"/>
    <property type="project" value="TreeGrafter"/>
</dbReference>
<dbReference type="EMBL" id="GU474833">
    <property type="protein sequence ID" value="ADI16250.1"/>
    <property type="molecule type" value="Genomic_DNA"/>
</dbReference>
<dbReference type="NCBIfam" id="TIGR01730">
    <property type="entry name" value="RND_mfp"/>
    <property type="match status" value="1"/>
</dbReference>
<feature type="domain" description="CzcB-like barrel-sandwich hybrid" evidence="2">
    <location>
        <begin position="56"/>
        <end position="176"/>
    </location>
</feature>
<evidence type="ECO:0000313" key="3">
    <source>
        <dbReference type="EMBL" id="ADI16250.1"/>
    </source>
</evidence>
<evidence type="ECO:0000259" key="2">
    <source>
        <dbReference type="Pfam" id="PF25973"/>
    </source>
</evidence>
<protein>
    <submittedName>
        <fullName evidence="3">Membrane-fusion protein</fullName>
    </submittedName>
</protein>
<dbReference type="PANTHER" id="PTHR30469">
    <property type="entry name" value="MULTIDRUG RESISTANCE PROTEIN MDTA"/>
    <property type="match status" value="1"/>
</dbReference>
<dbReference type="GO" id="GO:0015562">
    <property type="term" value="F:efflux transmembrane transporter activity"/>
    <property type="evidence" value="ECO:0007669"/>
    <property type="project" value="TreeGrafter"/>
</dbReference>
<accession>E0XPA9</accession>
<dbReference type="Gene3D" id="1.10.287.470">
    <property type="entry name" value="Helix hairpin bin"/>
    <property type="match status" value="1"/>
</dbReference>
<dbReference type="InterPro" id="IPR058647">
    <property type="entry name" value="BSH_CzcB-like"/>
</dbReference>
<dbReference type="Gene3D" id="2.40.420.20">
    <property type="match status" value="1"/>
</dbReference>
<dbReference type="Gene3D" id="2.40.50.100">
    <property type="match status" value="1"/>
</dbReference>
<organism evidence="3">
    <name type="scientific">uncultured bacterium HF0010_16H03</name>
    <dbReference type="NCBI Taxonomy" id="710811"/>
    <lineage>
        <taxon>Bacteria</taxon>
        <taxon>environmental samples</taxon>
    </lineage>
</organism>
<dbReference type="SUPFAM" id="SSF111369">
    <property type="entry name" value="HlyD-like secretion proteins"/>
    <property type="match status" value="1"/>
</dbReference>
<proteinExistence type="inferred from homology"/>
<reference evidence="3" key="1">
    <citation type="journal article" date="2011" name="Environ. Microbiol.">
        <title>Time-series analyses of Monterey Bay coastal microbial picoplankton using a 'genome proxy' microarray.</title>
        <authorList>
            <person name="Rich V.I."/>
            <person name="Pham V.D."/>
            <person name="Eppley J."/>
            <person name="Shi Y."/>
            <person name="DeLong E.F."/>
        </authorList>
    </citation>
    <scope>NUCLEOTIDE SEQUENCE</scope>
</reference>
<sequence>MQKYIQNRITLFLTLLIFNISTTALEILEIKMLDSYMMTRSFPGKLLPSEQSKLAFEIPGKINLINVDIGDEVKKGQILAELDSREASAQLGQAKAKYDLAKQVLARYKDLRSQGHISIQDLDNANSEELIAKSQYDFYKVKFGQTKLLAPFDGFIQNRFLDTGSVINGGVPIIEILDSTNVKAHISIPITYTDNLKIGDKYSFKIGNKEVRGYLERLAPMTPGGSDNRLAIFNFNSFFDPGSIAQLQLSMTMRGRGTWVPIKSLSQSEQGVWAIYTINKEKIVVRDLVDIIYFEGEYAYVNGTLKDGDLVILGGAQKIIEGKIINL</sequence>
<dbReference type="PANTHER" id="PTHR30469:SF11">
    <property type="entry name" value="BLL4320 PROTEIN"/>
    <property type="match status" value="1"/>
</dbReference>